<name>A0A223CXW0_9BACL</name>
<evidence type="ECO:0000313" key="1">
    <source>
        <dbReference type="EMBL" id="ASS74086.1"/>
    </source>
</evidence>
<sequence>MFQIVAGKVSVGGGVRLAREAEKNVIAADTKDVTAVNTVLATITVPQWKTYHLSEISVGGDAANRVDIMINGVLVQTMYYPAYGMSNKTYAAMPKASAGQTIQVISRQAVSGKHSATIITHEGAILPS</sequence>
<protein>
    <submittedName>
        <fullName evidence="1">Uncharacterized protein</fullName>
    </submittedName>
</protein>
<dbReference type="EMBL" id="CP022657">
    <property type="protein sequence ID" value="ASS74086.1"/>
    <property type="molecule type" value="Genomic_DNA"/>
</dbReference>
<gene>
    <name evidence="1" type="ORF">CIG75_03185</name>
</gene>
<dbReference type="KEGG" id="tab:CIG75_03185"/>
<evidence type="ECO:0000313" key="2">
    <source>
        <dbReference type="Proteomes" id="UP000214688"/>
    </source>
</evidence>
<reference evidence="1 2" key="1">
    <citation type="journal article" date="2015" name="Int. J. Syst. Evol. Microbiol.">
        <title>Tumebacillus algifaecis sp. nov., isolated from decomposing algal scum.</title>
        <authorList>
            <person name="Wu Y.F."/>
            <person name="Zhang B."/>
            <person name="Xing P."/>
            <person name="Wu Q.L."/>
            <person name="Liu S.J."/>
        </authorList>
    </citation>
    <scope>NUCLEOTIDE SEQUENCE [LARGE SCALE GENOMIC DNA]</scope>
    <source>
        <strain evidence="1 2">THMBR28</strain>
    </source>
</reference>
<keyword evidence="2" id="KW-1185">Reference proteome</keyword>
<dbReference type="OrthoDB" id="9846000at2"/>
<accession>A0A223CXW0</accession>
<organism evidence="1 2">
    <name type="scientific">Tumebacillus algifaecis</name>
    <dbReference type="NCBI Taxonomy" id="1214604"/>
    <lineage>
        <taxon>Bacteria</taxon>
        <taxon>Bacillati</taxon>
        <taxon>Bacillota</taxon>
        <taxon>Bacilli</taxon>
        <taxon>Bacillales</taxon>
        <taxon>Alicyclobacillaceae</taxon>
        <taxon>Tumebacillus</taxon>
    </lineage>
</organism>
<dbReference type="Proteomes" id="UP000214688">
    <property type="component" value="Chromosome"/>
</dbReference>
<dbReference type="RefSeq" id="WP_094235345.1">
    <property type="nucleotide sequence ID" value="NZ_CP022657.1"/>
</dbReference>
<proteinExistence type="predicted"/>
<dbReference type="AlphaFoldDB" id="A0A223CXW0"/>